<dbReference type="Gene3D" id="3.30.70.360">
    <property type="match status" value="1"/>
</dbReference>
<protein>
    <recommendedName>
        <fullName evidence="2">Peptidase M20 domain-containing protein 2</fullName>
    </recommendedName>
</protein>
<dbReference type="Gene3D" id="3.40.630.10">
    <property type="entry name" value="Zn peptidases"/>
    <property type="match status" value="1"/>
</dbReference>
<dbReference type="InterPro" id="IPR011650">
    <property type="entry name" value="Peptidase_M20_dimer"/>
</dbReference>
<dbReference type="InterPro" id="IPR036264">
    <property type="entry name" value="Bact_exopeptidase_dim_dom"/>
</dbReference>
<dbReference type="FunFam" id="3.30.70.360:FF:000004">
    <property type="entry name" value="Peptidase M20 domain-containing protein 2"/>
    <property type="match status" value="1"/>
</dbReference>
<dbReference type="SUPFAM" id="SSF53187">
    <property type="entry name" value="Zn-dependent exopeptidases"/>
    <property type="match status" value="1"/>
</dbReference>
<dbReference type="CDD" id="cd05672">
    <property type="entry name" value="M20_ACY1L2-like"/>
    <property type="match status" value="1"/>
</dbReference>
<dbReference type="EMBL" id="NAJM01000016">
    <property type="protein sequence ID" value="RVX71663.1"/>
    <property type="molecule type" value="Genomic_DNA"/>
</dbReference>
<dbReference type="AlphaFoldDB" id="A0A438N7C0"/>
<comment type="caution">
    <text evidence="4">The sequence shown here is derived from an EMBL/GenBank/DDBJ whole genome shotgun (WGS) entry which is preliminary data.</text>
</comment>
<dbReference type="InterPro" id="IPR002933">
    <property type="entry name" value="Peptidase_M20"/>
</dbReference>
<dbReference type="Pfam" id="PF07687">
    <property type="entry name" value="M20_dimer"/>
    <property type="match status" value="1"/>
</dbReference>
<evidence type="ECO:0000256" key="2">
    <source>
        <dbReference type="PIRNR" id="PIRNR037226"/>
    </source>
</evidence>
<dbReference type="InterPro" id="IPR017439">
    <property type="entry name" value="Amidohydrolase"/>
</dbReference>
<accession>A0A438N7C0</accession>
<dbReference type="GO" id="GO:0016805">
    <property type="term" value="F:dipeptidase activity"/>
    <property type="evidence" value="ECO:0007669"/>
    <property type="project" value="InterPro"/>
</dbReference>
<dbReference type="InterPro" id="IPR017144">
    <property type="entry name" value="Xaa-Arg_dipeptidase"/>
</dbReference>
<dbReference type="Proteomes" id="UP000288859">
    <property type="component" value="Unassembled WGS sequence"/>
</dbReference>
<dbReference type="OrthoDB" id="6119954at2759"/>
<gene>
    <name evidence="4" type="ORF">B0A52_03847</name>
</gene>
<evidence type="ECO:0000256" key="1">
    <source>
        <dbReference type="ARBA" id="ARBA00006247"/>
    </source>
</evidence>
<evidence type="ECO:0000259" key="3">
    <source>
        <dbReference type="Pfam" id="PF07687"/>
    </source>
</evidence>
<name>A0A438N7C0_EXOME</name>
<dbReference type="NCBIfam" id="TIGR01891">
    <property type="entry name" value="amidohydrolases"/>
    <property type="match status" value="1"/>
</dbReference>
<dbReference type="PANTHER" id="PTHR30575">
    <property type="entry name" value="PEPTIDASE M20"/>
    <property type="match status" value="1"/>
</dbReference>
<dbReference type="Pfam" id="PF01546">
    <property type="entry name" value="Peptidase_M20"/>
    <property type="match status" value="1"/>
</dbReference>
<comment type="similarity">
    <text evidence="1 2">Belongs to the peptidase M20A family.</text>
</comment>
<dbReference type="PANTHER" id="PTHR30575:SF0">
    <property type="entry name" value="XAA-ARG DIPEPTIDASE"/>
    <property type="match status" value="1"/>
</dbReference>
<organism evidence="4 5">
    <name type="scientific">Exophiala mesophila</name>
    <name type="common">Black yeast-like fungus</name>
    <dbReference type="NCBI Taxonomy" id="212818"/>
    <lineage>
        <taxon>Eukaryota</taxon>
        <taxon>Fungi</taxon>
        <taxon>Dikarya</taxon>
        <taxon>Ascomycota</taxon>
        <taxon>Pezizomycotina</taxon>
        <taxon>Eurotiomycetes</taxon>
        <taxon>Chaetothyriomycetidae</taxon>
        <taxon>Chaetothyriales</taxon>
        <taxon>Herpotrichiellaceae</taxon>
        <taxon>Exophiala</taxon>
    </lineage>
</organism>
<sequence length="437" mass="47015">MSVSTLAPVFGSRVLDTQALYEIVSGCIATHEERLADICAKACGTIHGSTMPSIHDNPELNYEEYQAHDNICNLMEGLGYAVTRHAYGLETSFEVEYGQGGRLIVFNAEYDALPGLGHSCGHNLIATSSIAAFLATVEALRDSGVAGRVRLLGTPAEENGGGKVRLIRAGAYTGVDACLMAHPMGYMPPLDKVQYEGVSAPRTVALKRVNVSYTGKNAHGGFAPWEGKNALDAVVASYMNVSLLRQQMPPTARVNGIIRQGGAQANIIPDSTSMEYYIREANAQKLQDLSTRVECCFRAGAAAAGCGVDCEWLPDLNYMDLVSNIVIARAFTRHMEAFGRKYLEQDSEIMGASTDMGNVSYETPSFHCSFSVGLNDPLIQPHTPQFAAAAGTRTALERTLDCAKGMAATAYDLLVSAGMSSQAWEEFKERFSPSPKP</sequence>
<dbReference type="InterPro" id="IPR052030">
    <property type="entry name" value="Peptidase_M20/M20A_hydrolases"/>
</dbReference>
<evidence type="ECO:0000313" key="4">
    <source>
        <dbReference type="EMBL" id="RVX71663.1"/>
    </source>
</evidence>
<reference evidence="4 5" key="1">
    <citation type="submission" date="2017-03" db="EMBL/GenBank/DDBJ databases">
        <title>Genomes of endolithic fungi from Antarctica.</title>
        <authorList>
            <person name="Coleine C."/>
            <person name="Masonjones S."/>
            <person name="Stajich J.E."/>
        </authorList>
    </citation>
    <scope>NUCLEOTIDE SEQUENCE [LARGE SCALE GENOMIC DNA]</scope>
    <source>
        <strain evidence="4 5">CCFEE 6314</strain>
    </source>
</reference>
<dbReference type="PIRSF" id="PIRSF037226">
    <property type="entry name" value="Amidohydrolase_ACY1L2_prd"/>
    <property type="match status" value="1"/>
</dbReference>
<evidence type="ECO:0000313" key="5">
    <source>
        <dbReference type="Proteomes" id="UP000288859"/>
    </source>
</evidence>
<feature type="domain" description="Peptidase M20 dimerisation" evidence="3">
    <location>
        <begin position="207"/>
        <end position="295"/>
    </location>
</feature>
<proteinExistence type="inferred from homology"/>
<dbReference type="SUPFAM" id="SSF55031">
    <property type="entry name" value="Bacterial exopeptidase dimerisation domain"/>
    <property type="match status" value="1"/>
</dbReference>